<comment type="subcellular location">
    <subcellularLocation>
        <location evidence="1">Nucleus</location>
    </subcellularLocation>
</comment>
<dbReference type="InterPro" id="IPR051061">
    <property type="entry name" value="Zinc_finger_trans_reg"/>
</dbReference>
<dbReference type="RefSeq" id="XP_003015343.1">
    <property type="nucleotide sequence ID" value="XM_003015297.1"/>
</dbReference>
<protein>
    <submittedName>
        <fullName evidence="11">C2H2 finger domain protein, putative</fullName>
    </submittedName>
</protein>
<feature type="region of interest" description="Disordered" evidence="9">
    <location>
        <begin position="857"/>
        <end position="938"/>
    </location>
</feature>
<feature type="compositionally biased region" description="Low complexity" evidence="9">
    <location>
        <begin position="920"/>
        <end position="931"/>
    </location>
</feature>
<evidence type="ECO:0000256" key="1">
    <source>
        <dbReference type="ARBA" id="ARBA00004123"/>
    </source>
</evidence>
<dbReference type="Gene3D" id="3.30.160.60">
    <property type="entry name" value="Classic Zinc Finger"/>
    <property type="match status" value="2"/>
</dbReference>
<dbReference type="PROSITE" id="PS00028">
    <property type="entry name" value="ZINC_FINGER_C2H2_1"/>
    <property type="match status" value="3"/>
</dbReference>
<evidence type="ECO:0000256" key="4">
    <source>
        <dbReference type="ARBA" id="ARBA00022833"/>
    </source>
</evidence>
<keyword evidence="5" id="KW-0805">Transcription regulation</keyword>
<evidence type="ECO:0000256" key="6">
    <source>
        <dbReference type="ARBA" id="ARBA00023163"/>
    </source>
</evidence>
<proteinExistence type="predicted"/>
<dbReference type="AlphaFoldDB" id="D4AQF9"/>
<evidence type="ECO:0000259" key="10">
    <source>
        <dbReference type="PROSITE" id="PS50157"/>
    </source>
</evidence>
<dbReference type="HOGENOM" id="CLU_012733_0_0_1"/>
<dbReference type="GeneID" id="9521067"/>
<dbReference type="GO" id="GO:0008270">
    <property type="term" value="F:zinc ion binding"/>
    <property type="evidence" value="ECO:0007669"/>
    <property type="project" value="UniProtKB-KW"/>
</dbReference>
<dbReference type="PROSITE" id="PS50157">
    <property type="entry name" value="ZINC_FINGER_C2H2_2"/>
    <property type="match status" value="2"/>
</dbReference>
<dbReference type="InterPro" id="IPR013087">
    <property type="entry name" value="Znf_C2H2_type"/>
</dbReference>
<evidence type="ECO:0000256" key="9">
    <source>
        <dbReference type="SAM" id="MobiDB-lite"/>
    </source>
</evidence>
<feature type="domain" description="C2H2-type" evidence="10">
    <location>
        <begin position="421"/>
        <end position="451"/>
    </location>
</feature>
<gene>
    <name evidence="11" type="ORF">ARB_06466</name>
</gene>
<keyword evidence="2" id="KW-0479">Metal-binding</keyword>
<dbReference type="GO" id="GO:0006357">
    <property type="term" value="P:regulation of transcription by RNA polymerase II"/>
    <property type="evidence" value="ECO:0007669"/>
    <property type="project" value="TreeGrafter"/>
</dbReference>
<keyword evidence="7" id="KW-0539">Nucleus</keyword>
<keyword evidence="4" id="KW-0862">Zinc</keyword>
<feature type="region of interest" description="Disordered" evidence="9">
    <location>
        <begin position="343"/>
        <end position="382"/>
    </location>
</feature>
<evidence type="ECO:0000256" key="2">
    <source>
        <dbReference type="ARBA" id="ARBA00022723"/>
    </source>
</evidence>
<evidence type="ECO:0000313" key="11">
    <source>
        <dbReference type="EMBL" id="EFE34703.1"/>
    </source>
</evidence>
<feature type="compositionally biased region" description="Polar residues" evidence="9">
    <location>
        <begin position="177"/>
        <end position="205"/>
    </location>
</feature>
<keyword evidence="6" id="KW-0804">Transcription</keyword>
<dbReference type="PANTHER" id="PTHR46179:SF13">
    <property type="entry name" value="C2H2-TYPE DOMAIN-CONTAINING PROTEIN"/>
    <property type="match status" value="1"/>
</dbReference>
<evidence type="ECO:0000256" key="7">
    <source>
        <dbReference type="ARBA" id="ARBA00023242"/>
    </source>
</evidence>
<comment type="caution">
    <text evidence="11">The sequence shown here is derived from an EMBL/GenBank/DDBJ whole genome shotgun (WGS) entry which is preliminary data.</text>
</comment>
<accession>D4AQF9</accession>
<dbReference type="PANTHER" id="PTHR46179">
    <property type="entry name" value="ZINC FINGER PROTEIN"/>
    <property type="match status" value="1"/>
</dbReference>
<evidence type="ECO:0000256" key="3">
    <source>
        <dbReference type="ARBA" id="ARBA00022771"/>
    </source>
</evidence>
<evidence type="ECO:0000313" key="12">
    <source>
        <dbReference type="Proteomes" id="UP000008866"/>
    </source>
</evidence>
<name>D4AQF9_ARTBC</name>
<dbReference type="Proteomes" id="UP000008866">
    <property type="component" value="Unassembled WGS sequence"/>
</dbReference>
<dbReference type="InterPro" id="IPR036236">
    <property type="entry name" value="Znf_C2H2_sf"/>
</dbReference>
<feature type="region of interest" description="Disordered" evidence="9">
    <location>
        <begin position="174"/>
        <end position="228"/>
    </location>
</feature>
<evidence type="ECO:0000256" key="8">
    <source>
        <dbReference type="PROSITE-ProRule" id="PRU00042"/>
    </source>
</evidence>
<evidence type="ECO:0000256" key="5">
    <source>
        <dbReference type="ARBA" id="ARBA00023015"/>
    </source>
</evidence>
<feature type="compositionally biased region" description="Polar residues" evidence="9">
    <location>
        <begin position="343"/>
        <end position="370"/>
    </location>
</feature>
<dbReference type="SMART" id="SM00355">
    <property type="entry name" value="ZnF_C2H2"/>
    <property type="match status" value="5"/>
</dbReference>
<dbReference type="EMBL" id="ABSU01000005">
    <property type="protein sequence ID" value="EFE34703.1"/>
    <property type="molecule type" value="Genomic_DNA"/>
</dbReference>
<sequence>MLGDFTTLCRLLLKGKTPLFAHRLAFPLAGALRPPYYCSSPLVSLLLSKREQKWVRSLTSQTSFIIDHYRDPEEYMRPEFTVYIYIHILPPSAPIIVDECQSLFSPGLFGRFDDSARCGFCSCIAIKQTMNPNDQFFLSPLLQPAEFASPTQTSQETDRNRNVSQTDFLLGIRQDEGSTQQPQLSYPSSVTIPGLEPNTQPTTPLQHPAGDVQQPFYGQGQTLAGSPIFPPRSNITNISPISVPDTRPLNYFSLQRNPPLGTNITFADIAQQSQAYGQQYHLPAPQTATPCAGPTGGTELRTRSLSDSGYMSRISGISGNASFQGTLANIPQSPQTVSFNQLLQPGYTPGSQYTPEPQPEASSFLNEPTSQPKPRRKRKERRVFCPEKDCPWTGRCPSERKNTNITGVLRKHIHQKHTKPHACDFYGCTMTFGSGSDLKRHKESRHPSERTPQYKCFATKKKSCLESTHIFTRKDNFRTHLVKTHGLTESEVAEHIVLSNKWLFDIKRGSIETREKTLQSPAQFDSHVQSTHPQPQYPASVDMNLLRQLNPADYNPVEDALGEEEYLDIARRLEEDLESIISDFRKSSGDLNVPGIQEPVDYNGPSTTPGNSYVNLADNLIARNSNQQTSYIPRSENSDEREWSLREVERNFQQPTTTQTVVEKEKHPCAEPGCNASFKIPSLLKKHRKRHRKPYGCTFKDCYKSFGSKADWKRHESSRHSHLERWRCGDPDITDSSRSCAKMFERRSSYEFHLKVHGIDDEDEILQRLNANRIGGDCQFRFWCGFCNALVPISREGFAALIERFDHIYNEHFEKGQDISTWILPDSHLTKGEAKPQSLGRALRYAASATETTISESVDSKSLFEDVPETEETGAAPSQRNIRQIRTFRASSRGRRSRVSMSPPKSLKRRREDSRPTPEAPSAPTTEAAPELQLPTDQFSRELASLEEIGTFDFDGLFNDDTMPTWFLGSPTEPS</sequence>
<keyword evidence="12" id="KW-1185">Reference proteome</keyword>
<reference evidence="12" key="1">
    <citation type="journal article" date="2011" name="Genome Biol.">
        <title>Comparative and functional genomics provide insights into the pathogenicity of dermatophytic fungi.</title>
        <authorList>
            <person name="Burmester A."/>
            <person name="Shelest E."/>
            <person name="Gloeckner G."/>
            <person name="Heddergott C."/>
            <person name="Schindler S."/>
            <person name="Staib P."/>
            <person name="Heidel A."/>
            <person name="Felder M."/>
            <person name="Petzold A."/>
            <person name="Szafranski K."/>
            <person name="Feuermann M."/>
            <person name="Pedruzzi I."/>
            <person name="Priebe S."/>
            <person name="Groth M."/>
            <person name="Winkler R."/>
            <person name="Li W."/>
            <person name="Kniemeyer O."/>
            <person name="Schroeckh V."/>
            <person name="Hertweck C."/>
            <person name="Hube B."/>
            <person name="White T.C."/>
            <person name="Platzer M."/>
            <person name="Guthke R."/>
            <person name="Heitman J."/>
            <person name="Woestemeyer J."/>
            <person name="Zipfel P.F."/>
            <person name="Monod M."/>
            <person name="Brakhage A.A."/>
        </authorList>
    </citation>
    <scope>NUCLEOTIDE SEQUENCE [LARGE SCALE GENOMIC DNA]</scope>
    <source>
        <strain evidence="12">ATCC MYA-4681 / CBS 112371</strain>
    </source>
</reference>
<dbReference type="KEGG" id="abe:ARB_06466"/>
<dbReference type="eggNOG" id="KOG1721">
    <property type="taxonomic scope" value="Eukaryota"/>
</dbReference>
<keyword evidence="3 8" id="KW-0863">Zinc-finger</keyword>
<dbReference type="SUPFAM" id="SSF57667">
    <property type="entry name" value="beta-beta-alpha zinc fingers"/>
    <property type="match status" value="1"/>
</dbReference>
<organism evidence="11 12">
    <name type="scientific">Arthroderma benhamiae (strain ATCC MYA-4681 / CBS 112371)</name>
    <name type="common">Trichophyton mentagrophytes</name>
    <dbReference type="NCBI Taxonomy" id="663331"/>
    <lineage>
        <taxon>Eukaryota</taxon>
        <taxon>Fungi</taxon>
        <taxon>Dikarya</taxon>
        <taxon>Ascomycota</taxon>
        <taxon>Pezizomycotina</taxon>
        <taxon>Eurotiomycetes</taxon>
        <taxon>Eurotiomycetidae</taxon>
        <taxon>Onygenales</taxon>
        <taxon>Arthrodermataceae</taxon>
        <taxon>Trichophyton</taxon>
    </lineage>
</organism>
<dbReference type="GO" id="GO:0005634">
    <property type="term" value="C:nucleus"/>
    <property type="evidence" value="ECO:0007669"/>
    <property type="project" value="UniProtKB-SubCell"/>
</dbReference>
<feature type="domain" description="C2H2-type" evidence="10">
    <location>
        <begin position="695"/>
        <end position="725"/>
    </location>
</feature>
<dbReference type="OMA" id="ERFDHIY"/>